<reference evidence="2 3" key="1">
    <citation type="journal article" date="2018" name="PLoS Genet.">
        <title>Population sequencing reveals clonal diversity and ancestral inbreeding in the grapevine cultivar Chardonnay.</title>
        <authorList>
            <person name="Roach M.J."/>
            <person name="Johnson D.L."/>
            <person name="Bohlmann J."/>
            <person name="van Vuuren H.J."/>
            <person name="Jones S.J."/>
            <person name="Pretorius I.S."/>
            <person name="Schmidt S.A."/>
            <person name="Borneman A.R."/>
        </authorList>
    </citation>
    <scope>NUCLEOTIDE SEQUENCE [LARGE SCALE GENOMIC DNA]</scope>
    <source>
        <strain evidence="3">cv. Chardonnay</strain>
        <tissue evidence="2">Leaf</tissue>
    </source>
</reference>
<evidence type="ECO:0000256" key="1">
    <source>
        <dbReference type="SAM" id="MobiDB-lite"/>
    </source>
</evidence>
<accession>A0A438H178</accession>
<name>A0A438H178_VITVI</name>
<feature type="region of interest" description="Disordered" evidence="1">
    <location>
        <begin position="147"/>
        <end position="212"/>
    </location>
</feature>
<gene>
    <name evidence="2" type="ORF">CK203_054713</name>
</gene>
<sequence length="212" mass="23634">MFDEAWDSLEKAVRRMKKYADRDRRPLEFQVGGRVLLKLTSQIWKKISSKTRQRGLIPKYDGPFEDLDAERVQTKRAPPLVMKQFDREIEKILDHRTMGHNIKNRPGEIGLMGRPCTHESLGGKQGKPGGLAVQTLGAKCGDLRGQAPDVRYPERGNKGFPSGWNEGFPSGWNEGFPSGCNEGFPIPGGIRDSRPGGMSYDSRSGGMSDAMR</sequence>
<organism evidence="2 3">
    <name type="scientific">Vitis vinifera</name>
    <name type="common">Grape</name>
    <dbReference type="NCBI Taxonomy" id="29760"/>
    <lineage>
        <taxon>Eukaryota</taxon>
        <taxon>Viridiplantae</taxon>
        <taxon>Streptophyta</taxon>
        <taxon>Embryophyta</taxon>
        <taxon>Tracheophyta</taxon>
        <taxon>Spermatophyta</taxon>
        <taxon>Magnoliopsida</taxon>
        <taxon>eudicotyledons</taxon>
        <taxon>Gunneridae</taxon>
        <taxon>Pentapetalae</taxon>
        <taxon>rosids</taxon>
        <taxon>Vitales</taxon>
        <taxon>Vitaceae</taxon>
        <taxon>Viteae</taxon>
        <taxon>Vitis</taxon>
    </lineage>
</organism>
<comment type="caution">
    <text evidence="2">The sequence shown here is derived from an EMBL/GenBank/DDBJ whole genome shotgun (WGS) entry which is preliminary data.</text>
</comment>
<proteinExistence type="predicted"/>
<dbReference type="Proteomes" id="UP000288805">
    <property type="component" value="Unassembled WGS sequence"/>
</dbReference>
<evidence type="ECO:0000313" key="2">
    <source>
        <dbReference type="EMBL" id="RVW78228.1"/>
    </source>
</evidence>
<dbReference type="AlphaFoldDB" id="A0A438H178"/>
<dbReference type="EMBL" id="QGNW01000299">
    <property type="protein sequence ID" value="RVW78228.1"/>
    <property type="molecule type" value="Genomic_DNA"/>
</dbReference>
<evidence type="ECO:0000313" key="3">
    <source>
        <dbReference type="Proteomes" id="UP000288805"/>
    </source>
</evidence>
<protein>
    <submittedName>
        <fullName evidence="2">Uncharacterized protein</fullName>
    </submittedName>
</protein>